<accession>A0AAD4MT17</accession>
<evidence type="ECO:0000256" key="3">
    <source>
        <dbReference type="ARBA" id="ARBA00022525"/>
    </source>
</evidence>
<evidence type="ECO:0000256" key="4">
    <source>
        <dbReference type="ARBA" id="ARBA00022729"/>
    </source>
</evidence>
<dbReference type="GO" id="GO:0009986">
    <property type="term" value="C:cell surface"/>
    <property type="evidence" value="ECO:0007669"/>
    <property type="project" value="InterPro"/>
</dbReference>
<proteinExistence type="inferred from homology"/>
<dbReference type="Proteomes" id="UP001201812">
    <property type="component" value="Unassembled WGS sequence"/>
</dbReference>
<keyword evidence="3" id="KW-0964">Secreted</keyword>
<protein>
    <submittedName>
        <fullName evidence="6">Transthyretin-like family domain-containing protein</fullName>
    </submittedName>
</protein>
<dbReference type="Pfam" id="PF01060">
    <property type="entry name" value="TTR-52"/>
    <property type="match status" value="1"/>
</dbReference>
<dbReference type="GO" id="GO:0005576">
    <property type="term" value="C:extracellular region"/>
    <property type="evidence" value="ECO:0007669"/>
    <property type="project" value="UniProtKB-SubCell"/>
</dbReference>
<keyword evidence="4 5" id="KW-0732">Signal</keyword>
<evidence type="ECO:0000313" key="7">
    <source>
        <dbReference type="Proteomes" id="UP001201812"/>
    </source>
</evidence>
<comment type="subcellular location">
    <subcellularLocation>
        <location evidence="1">Secreted</location>
    </subcellularLocation>
</comment>
<comment type="similarity">
    <text evidence="2">Belongs to the nematode transthyretin-like family.</text>
</comment>
<reference evidence="6" key="1">
    <citation type="submission" date="2022-01" db="EMBL/GenBank/DDBJ databases">
        <title>Genome Sequence Resource for Two Populations of Ditylenchus destructor, the Migratory Endoparasitic Phytonematode.</title>
        <authorList>
            <person name="Zhang H."/>
            <person name="Lin R."/>
            <person name="Xie B."/>
        </authorList>
    </citation>
    <scope>NUCLEOTIDE SEQUENCE</scope>
    <source>
        <strain evidence="6">BazhouSP</strain>
    </source>
</reference>
<gene>
    <name evidence="6" type="ORF">DdX_15019</name>
</gene>
<evidence type="ECO:0000256" key="1">
    <source>
        <dbReference type="ARBA" id="ARBA00004613"/>
    </source>
</evidence>
<feature type="signal peptide" evidence="5">
    <location>
        <begin position="1"/>
        <end position="19"/>
    </location>
</feature>
<comment type="caution">
    <text evidence="6">The sequence shown here is derived from an EMBL/GenBank/DDBJ whole genome shotgun (WGS) entry which is preliminary data.</text>
</comment>
<name>A0AAD4MT17_9BILA</name>
<sequence length="138" mass="15635">MFAYSYVVILFGSIFMVNSDAVISRAKRQGGNYEVNVVGNVLCSMNKGQEGETKLDLWDEVRLAPDRQLATAFADVDGHFEIRANAHEQITEPRLYLIIRYRCGGNIEKELRWPLEKEMHGYVAEVKAGIITLPEEAK</sequence>
<dbReference type="AlphaFoldDB" id="A0AAD4MT17"/>
<dbReference type="EMBL" id="JAKKPZ010000085">
    <property type="protein sequence ID" value="KAI1703284.1"/>
    <property type="molecule type" value="Genomic_DNA"/>
</dbReference>
<evidence type="ECO:0000256" key="2">
    <source>
        <dbReference type="ARBA" id="ARBA00010112"/>
    </source>
</evidence>
<dbReference type="InterPro" id="IPR001534">
    <property type="entry name" value="Transthyretin-like"/>
</dbReference>
<evidence type="ECO:0000313" key="6">
    <source>
        <dbReference type="EMBL" id="KAI1703284.1"/>
    </source>
</evidence>
<dbReference type="Gene3D" id="2.60.40.3330">
    <property type="match status" value="1"/>
</dbReference>
<keyword evidence="7" id="KW-1185">Reference proteome</keyword>
<feature type="chain" id="PRO_5042200297" evidence="5">
    <location>
        <begin position="20"/>
        <end position="138"/>
    </location>
</feature>
<organism evidence="6 7">
    <name type="scientific">Ditylenchus destructor</name>
    <dbReference type="NCBI Taxonomy" id="166010"/>
    <lineage>
        <taxon>Eukaryota</taxon>
        <taxon>Metazoa</taxon>
        <taxon>Ecdysozoa</taxon>
        <taxon>Nematoda</taxon>
        <taxon>Chromadorea</taxon>
        <taxon>Rhabditida</taxon>
        <taxon>Tylenchina</taxon>
        <taxon>Tylenchomorpha</taxon>
        <taxon>Sphaerularioidea</taxon>
        <taxon>Anguinidae</taxon>
        <taxon>Anguininae</taxon>
        <taxon>Ditylenchus</taxon>
    </lineage>
</organism>
<evidence type="ECO:0000256" key="5">
    <source>
        <dbReference type="SAM" id="SignalP"/>
    </source>
</evidence>
<dbReference type="InterPro" id="IPR038479">
    <property type="entry name" value="Transthyretin-like_sf"/>
</dbReference>